<feature type="chain" id="PRO_5037965222" evidence="2">
    <location>
        <begin position="27"/>
        <end position="116"/>
    </location>
</feature>
<protein>
    <submittedName>
        <fullName evidence="3">Uncharacterized protein</fullName>
    </submittedName>
</protein>
<evidence type="ECO:0000256" key="2">
    <source>
        <dbReference type="SAM" id="SignalP"/>
    </source>
</evidence>
<proteinExistence type="predicted"/>
<feature type="signal peptide" evidence="2">
    <location>
        <begin position="1"/>
        <end position="26"/>
    </location>
</feature>
<dbReference type="EMBL" id="JAEPBG010000006">
    <property type="protein sequence ID" value="MBK4736102.1"/>
    <property type="molecule type" value="Genomic_DNA"/>
</dbReference>
<comment type="caution">
    <text evidence="3">The sequence shown here is derived from an EMBL/GenBank/DDBJ whole genome shotgun (WGS) entry which is preliminary data.</text>
</comment>
<dbReference type="AlphaFoldDB" id="A0A934SUS4"/>
<evidence type="ECO:0000313" key="3">
    <source>
        <dbReference type="EMBL" id="MBK4736102.1"/>
    </source>
</evidence>
<name>A0A934SUS4_9BURK</name>
<feature type="region of interest" description="Disordered" evidence="1">
    <location>
        <begin position="50"/>
        <end position="116"/>
    </location>
</feature>
<keyword evidence="2" id="KW-0732">Signal</keyword>
<sequence>MKKQIAVVAGVLSMGIISLGTAPANAGETQYGNAHSFDNMPHRMHVDDRDYHRRDDEAEHEARRQRAMEWRARQRESEAHAAQRAEAREGHDRVRYENRAGEGYRHRDDREEGRRY</sequence>
<organism evidence="3 4">
    <name type="scientific">Noviherbaspirillum pedocola</name>
    <dbReference type="NCBI Taxonomy" id="2801341"/>
    <lineage>
        <taxon>Bacteria</taxon>
        <taxon>Pseudomonadati</taxon>
        <taxon>Pseudomonadota</taxon>
        <taxon>Betaproteobacteria</taxon>
        <taxon>Burkholderiales</taxon>
        <taxon>Oxalobacteraceae</taxon>
        <taxon>Noviherbaspirillum</taxon>
    </lineage>
</organism>
<evidence type="ECO:0000256" key="1">
    <source>
        <dbReference type="SAM" id="MobiDB-lite"/>
    </source>
</evidence>
<evidence type="ECO:0000313" key="4">
    <source>
        <dbReference type="Proteomes" id="UP000622890"/>
    </source>
</evidence>
<accession>A0A934SUS4</accession>
<keyword evidence="4" id="KW-1185">Reference proteome</keyword>
<gene>
    <name evidence="3" type="ORF">JJB74_15880</name>
</gene>
<dbReference type="RefSeq" id="WP_200593216.1">
    <property type="nucleotide sequence ID" value="NZ_JAEPBG010000006.1"/>
</dbReference>
<dbReference type="Proteomes" id="UP000622890">
    <property type="component" value="Unassembled WGS sequence"/>
</dbReference>
<reference evidence="3" key="1">
    <citation type="submission" date="2021-01" db="EMBL/GenBank/DDBJ databases">
        <title>Genome sequence of strain Noviherbaspirillum sp. DKR-6.</title>
        <authorList>
            <person name="Chaudhary D.K."/>
        </authorList>
    </citation>
    <scope>NUCLEOTIDE SEQUENCE</scope>
    <source>
        <strain evidence="3">DKR-6</strain>
    </source>
</reference>